<keyword evidence="2" id="KW-1185">Reference proteome</keyword>
<dbReference type="RefSeq" id="WP_067589689.1">
    <property type="nucleotide sequence ID" value="NZ_LXSL01000011.1"/>
</dbReference>
<dbReference type="EMBL" id="LXSL01000011">
    <property type="protein sequence ID" value="OAM31064.1"/>
    <property type="molecule type" value="Genomic_DNA"/>
</dbReference>
<gene>
    <name evidence="1" type="ORF">A7P95_00750</name>
</gene>
<name>A0A1A9S297_9NEIS</name>
<evidence type="ECO:0000313" key="1">
    <source>
        <dbReference type="EMBL" id="OAM31064.1"/>
    </source>
</evidence>
<sequence>MKIYEIHCSGIELLRRPFSLALAADPFPLEQNCDCVEIGAAAGGSELRLWYDDGSRLACFSPAFEALYIDSGRLCADIWLPPETTDGAPPSGIGQIRLFLAREHLLRLQTVWPLDRVADYAALAYCFEE</sequence>
<proteinExistence type="predicted"/>
<comment type="caution">
    <text evidence="1">The sequence shown here is derived from an EMBL/GenBank/DDBJ whole genome shotgun (WGS) entry which is preliminary data.</text>
</comment>
<dbReference type="OrthoDB" id="8613783at2"/>
<protein>
    <submittedName>
        <fullName evidence="1">Uncharacterized protein</fullName>
    </submittedName>
</protein>
<dbReference type="STRING" id="1795827.A7P95_00750"/>
<organism evidence="1 2">
    <name type="scientific">Eikenella longinqua</name>
    <dbReference type="NCBI Taxonomy" id="1795827"/>
    <lineage>
        <taxon>Bacteria</taxon>
        <taxon>Pseudomonadati</taxon>
        <taxon>Pseudomonadota</taxon>
        <taxon>Betaproteobacteria</taxon>
        <taxon>Neisseriales</taxon>
        <taxon>Neisseriaceae</taxon>
        <taxon>Eikenella</taxon>
    </lineage>
</organism>
<accession>A0A1A9S297</accession>
<dbReference type="AlphaFoldDB" id="A0A1A9S297"/>
<evidence type="ECO:0000313" key="2">
    <source>
        <dbReference type="Proteomes" id="UP000077885"/>
    </source>
</evidence>
<reference evidence="2" key="1">
    <citation type="submission" date="2016-05" db="EMBL/GenBank/DDBJ databases">
        <title>Draft genome of Corynebacterium afermentans subsp. afermentans LCDC 88199T.</title>
        <authorList>
            <person name="Bernier A.-M."/>
            <person name="Bernard K."/>
        </authorList>
    </citation>
    <scope>NUCLEOTIDE SEQUENCE [LARGE SCALE GENOMIC DNA]</scope>
    <source>
        <strain evidence="2">NML02-A-017</strain>
    </source>
</reference>
<dbReference type="Proteomes" id="UP000077885">
    <property type="component" value="Unassembled WGS sequence"/>
</dbReference>